<gene>
    <name evidence="1" type="ORF">SAMN05192549_107336</name>
</gene>
<accession>A0A1M7QN37</accession>
<dbReference type="Pfam" id="PF02515">
    <property type="entry name" value="CoA_transf_3"/>
    <property type="match status" value="1"/>
</dbReference>
<dbReference type="PANTHER" id="PTHR48229">
    <property type="entry name" value="CAIB/BAIF FAMILY ENZYME (AFU_ORTHOLOGUE AFUA_1G05360)-RELATED"/>
    <property type="match status" value="1"/>
</dbReference>
<dbReference type="InterPro" id="IPR003673">
    <property type="entry name" value="CoA-Trfase_fam_III"/>
</dbReference>
<sequence>MSYHLLDATWSALDLPFSALDAVQITGQGELPSWFATTGLAAASVATAALAVQQLMAAQGRAPAGVTVDQRLASMWFSWSIQPVGWERPPLWDAIAGDYATADGWIRLHTNAPHHRLAALAALGCADDRETVARTVAGWRALELEEAVVAHGGCAAMMRSMAAWQAHPQGRAVAAEPLIAFSSHAQASGRREWAWTASRPLAGLKVLDLTRVLAGPVATRFLAGYGADVLRIDPPGWNEPGVIPEVTLGKRCARLDLTQAADRATFETLLAEADVLVHGYRPAALERLGYGEAYRRQRNPSLIDVALDAYGWTGPLAGRRGFDSLVQMSCGIADHGMRRQGAGKPVPLPVQALDHATGYLIAAAVVRALIARLSDGRVQQARLALARTAQLLMTAQTPAASPPLAATSDADYAPQLEQTEWGPARRYNPPAIIEGVPMAWTRPASSLGSASAAW</sequence>
<dbReference type="STRING" id="551987.SAMN05192549_107336"/>
<dbReference type="Gene3D" id="3.40.50.10540">
    <property type="entry name" value="Crotonobetainyl-coa:carnitine coa-transferase, domain 1"/>
    <property type="match status" value="1"/>
</dbReference>
<dbReference type="OrthoDB" id="9058532at2"/>
<dbReference type="EMBL" id="FRCX01000007">
    <property type="protein sequence ID" value="SHN32843.1"/>
    <property type="molecule type" value="Genomic_DNA"/>
</dbReference>
<dbReference type="SUPFAM" id="SSF89796">
    <property type="entry name" value="CoA-transferase family III (CaiB/BaiF)"/>
    <property type="match status" value="2"/>
</dbReference>
<dbReference type="Proteomes" id="UP000184339">
    <property type="component" value="Unassembled WGS sequence"/>
</dbReference>
<reference evidence="2" key="1">
    <citation type="submission" date="2016-11" db="EMBL/GenBank/DDBJ databases">
        <authorList>
            <person name="Varghese N."/>
            <person name="Submissions S."/>
        </authorList>
    </citation>
    <scope>NUCLEOTIDE SEQUENCE [LARGE SCALE GENOMIC DNA]</scope>
    <source>
        <strain evidence="2">Sac-22</strain>
    </source>
</reference>
<dbReference type="InterPro" id="IPR023606">
    <property type="entry name" value="CoA-Trfase_III_dom_1_sf"/>
</dbReference>
<proteinExistence type="predicted"/>
<evidence type="ECO:0000313" key="2">
    <source>
        <dbReference type="Proteomes" id="UP000184339"/>
    </source>
</evidence>
<protein>
    <submittedName>
        <fullName evidence="1">CoA-transferase family III</fullName>
    </submittedName>
</protein>
<keyword evidence="2" id="KW-1185">Reference proteome</keyword>
<keyword evidence="1" id="KW-0808">Transferase</keyword>
<dbReference type="AlphaFoldDB" id="A0A1M7QN37"/>
<dbReference type="RefSeq" id="WP_072786656.1">
    <property type="nucleotide sequence ID" value="NZ_FRCX01000007.1"/>
</dbReference>
<dbReference type="InterPro" id="IPR052985">
    <property type="entry name" value="CoA-trans_III_biosynth/detox"/>
</dbReference>
<name>A0A1M7QN37_9BURK</name>
<dbReference type="GO" id="GO:0016740">
    <property type="term" value="F:transferase activity"/>
    <property type="evidence" value="ECO:0007669"/>
    <property type="project" value="UniProtKB-KW"/>
</dbReference>
<organism evidence="1 2">
    <name type="scientific">Duganella sacchari</name>
    <dbReference type="NCBI Taxonomy" id="551987"/>
    <lineage>
        <taxon>Bacteria</taxon>
        <taxon>Pseudomonadati</taxon>
        <taxon>Pseudomonadota</taxon>
        <taxon>Betaproteobacteria</taxon>
        <taxon>Burkholderiales</taxon>
        <taxon>Oxalobacteraceae</taxon>
        <taxon>Telluria group</taxon>
        <taxon>Duganella</taxon>
    </lineage>
</organism>
<dbReference type="PANTHER" id="PTHR48229:SF1">
    <property type="entry name" value="ALPHA METHYLACYL-COA RACEMASE-RELATED"/>
    <property type="match status" value="1"/>
</dbReference>
<evidence type="ECO:0000313" key="1">
    <source>
        <dbReference type="EMBL" id="SHN32843.1"/>
    </source>
</evidence>